<dbReference type="EnsemblPlants" id="AET1Gv20682400.2">
    <property type="protein sequence ID" value="AET1Gv20682400.2"/>
    <property type="gene ID" value="AET1Gv20682400"/>
</dbReference>
<dbReference type="Gramene" id="AET1Gv20682400.2">
    <property type="protein sequence ID" value="AET1Gv20682400.2"/>
    <property type="gene ID" value="AET1Gv20682400"/>
</dbReference>
<reference evidence="1" key="4">
    <citation type="submission" date="2019-03" db="UniProtKB">
        <authorList>
            <consortium name="EnsemblPlants"/>
        </authorList>
    </citation>
    <scope>IDENTIFICATION</scope>
</reference>
<reference evidence="1" key="3">
    <citation type="journal article" date="2017" name="Nature">
        <title>Genome sequence of the progenitor of the wheat D genome Aegilops tauschii.</title>
        <authorList>
            <person name="Luo M.C."/>
            <person name="Gu Y.Q."/>
            <person name="Puiu D."/>
            <person name="Wang H."/>
            <person name="Twardziok S.O."/>
            <person name="Deal K.R."/>
            <person name="Huo N."/>
            <person name="Zhu T."/>
            <person name="Wang L."/>
            <person name="Wang Y."/>
            <person name="McGuire P.E."/>
            <person name="Liu S."/>
            <person name="Long H."/>
            <person name="Ramasamy R.K."/>
            <person name="Rodriguez J.C."/>
            <person name="Van S.L."/>
            <person name="Yuan L."/>
            <person name="Wang Z."/>
            <person name="Xia Z."/>
            <person name="Xiao L."/>
            <person name="Anderson O.D."/>
            <person name="Ouyang S."/>
            <person name="Liang Y."/>
            <person name="Zimin A.V."/>
            <person name="Pertea G."/>
            <person name="Qi P."/>
            <person name="Bennetzen J.L."/>
            <person name="Dai X."/>
            <person name="Dawson M.W."/>
            <person name="Muller H.G."/>
            <person name="Kugler K."/>
            <person name="Rivarola-Duarte L."/>
            <person name="Spannagl M."/>
            <person name="Mayer K.F.X."/>
            <person name="Lu F.H."/>
            <person name="Bevan M.W."/>
            <person name="Leroy P."/>
            <person name="Li P."/>
            <person name="You F.M."/>
            <person name="Sun Q."/>
            <person name="Liu Z."/>
            <person name="Lyons E."/>
            <person name="Wicker T."/>
            <person name="Salzberg S.L."/>
            <person name="Devos K.M."/>
            <person name="Dvorak J."/>
        </authorList>
    </citation>
    <scope>NUCLEOTIDE SEQUENCE [LARGE SCALE GENOMIC DNA]</scope>
    <source>
        <strain evidence="1">cv. AL8/78</strain>
    </source>
</reference>
<keyword evidence="2" id="KW-1185">Reference proteome</keyword>
<evidence type="ECO:0000313" key="1">
    <source>
        <dbReference type="EnsemblPlants" id="AET1Gv20682400.2"/>
    </source>
</evidence>
<reference evidence="2" key="1">
    <citation type="journal article" date="2014" name="Science">
        <title>Ancient hybridizations among the ancestral genomes of bread wheat.</title>
        <authorList>
            <consortium name="International Wheat Genome Sequencing Consortium,"/>
            <person name="Marcussen T."/>
            <person name="Sandve S.R."/>
            <person name="Heier L."/>
            <person name="Spannagl M."/>
            <person name="Pfeifer M."/>
            <person name="Jakobsen K.S."/>
            <person name="Wulff B.B."/>
            <person name="Steuernagel B."/>
            <person name="Mayer K.F."/>
            <person name="Olsen O.A."/>
        </authorList>
    </citation>
    <scope>NUCLEOTIDE SEQUENCE [LARGE SCALE GENOMIC DNA]</scope>
    <source>
        <strain evidence="2">cv. AL8/78</strain>
    </source>
</reference>
<protein>
    <submittedName>
        <fullName evidence="1">Uncharacterized protein</fullName>
    </submittedName>
</protein>
<reference evidence="1" key="5">
    <citation type="journal article" date="2021" name="G3 (Bethesda)">
        <title>Aegilops tauschii genome assembly Aet v5.0 features greater sequence contiguity and improved annotation.</title>
        <authorList>
            <person name="Wang L."/>
            <person name="Zhu T."/>
            <person name="Rodriguez J.C."/>
            <person name="Deal K.R."/>
            <person name="Dubcovsky J."/>
            <person name="McGuire P.E."/>
            <person name="Lux T."/>
            <person name="Spannagl M."/>
            <person name="Mayer K.F.X."/>
            <person name="Baldrich P."/>
            <person name="Meyers B.C."/>
            <person name="Huo N."/>
            <person name="Gu Y.Q."/>
            <person name="Zhou H."/>
            <person name="Devos K.M."/>
            <person name="Bennetzen J.L."/>
            <person name="Unver T."/>
            <person name="Budak H."/>
            <person name="Gulick P.J."/>
            <person name="Galiba G."/>
            <person name="Kalapos B."/>
            <person name="Nelson D.R."/>
            <person name="Li P."/>
            <person name="You F.M."/>
            <person name="Luo M.C."/>
            <person name="Dvorak J."/>
        </authorList>
    </citation>
    <scope>NUCLEOTIDE SEQUENCE [LARGE SCALE GENOMIC DNA]</scope>
    <source>
        <strain evidence="1">cv. AL8/78</strain>
    </source>
</reference>
<dbReference type="Proteomes" id="UP000015105">
    <property type="component" value="Chromosome 1D"/>
</dbReference>
<name>A0A452Z9L1_AEGTS</name>
<dbReference type="AlphaFoldDB" id="A0A452Z9L1"/>
<sequence length="60" mass="6651">MAAPPSQASLLLQKQLRDLAKNPVDGFSRRGWWTTATCLSGRSPSSARPKHYMMEATSMQ</sequence>
<organism evidence="1 2">
    <name type="scientific">Aegilops tauschii subsp. strangulata</name>
    <name type="common">Goatgrass</name>
    <dbReference type="NCBI Taxonomy" id="200361"/>
    <lineage>
        <taxon>Eukaryota</taxon>
        <taxon>Viridiplantae</taxon>
        <taxon>Streptophyta</taxon>
        <taxon>Embryophyta</taxon>
        <taxon>Tracheophyta</taxon>
        <taxon>Spermatophyta</taxon>
        <taxon>Magnoliopsida</taxon>
        <taxon>Liliopsida</taxon>
        <taxon>Poales</taxon>
        <taxon>Poaceae</taxon>
        <taxon>BOP clade</taxon>
        <taxon>Pooideae</taxon>
        <taxon>Triticodae</taxon>
        <taxon>Triticeae</taxon>
        <taxon>Triticinae</taxon>
        <taxon>Aegilops</taxon>
    </lineage>
</organism>
<proteinExistence type="predicted"/>
<reference evidence="2" key="2">
    <citation type="journal article" date="2017" name="Nat. Plants">
        <title>The Aegilops tauschii genome reveals multiple impacts of transposons.</title>
        <authorList>
            <person name="Zhao G."/>
            <person name="Zou C."/>
            <person name="Li K."/>
            <person name="Wang K."/>
            <person name="Li T."/>
            <person name="Gao L."/>
            <person name="Zhang X."/>
            <person name="Wang H."/>
            <person name="Yang Z."/>
            <person name="Liu X."/>
            <person name="Jiang W."/>
            <person name="Mao L."/>
            <person name="Kong X."/>
            <person name="Jiao Y."/>
            <person name="Jia J."/>
        </authorList>
    </citation>
    <scope>NUCLEOTIDE SEQUENCE [LARGE SCALE GENOMIC DNA]</scope>
    <source>
        <strain evidence="2">cv. AL8/78</strain>
    </source>
</reference>
<accession>A0A452Z9L1</accession>
<evidence type="ECO:0000313" key="2">
    <source>
        <dbReference type="Proteomes" id="UP000015105"/>
    </source>
</evidence>